<feature type="region of interest" description="Disordered" evidence="1">
    <location>
        <begin position="154"/>
        <end position="207"/>
    </location>
</feature>
<feature type="compositionally biased region" description="Basic and acidic residues" evidence="1">
    <location>
        <begin position="155"/>
        <end position="166"/>
    </location>
</feature>
<feature type="region of interest" description="Disordered" evidence="1">
    <location>
        <begin position="95"/>
        <end position="117"/>
    </location>
</feature>
<evidence type="ECO:0000313" key="2">
    <source>
        <dbReference type="EMBL" id="KEQ96408.1"/>
    </source>
</evidence>
<sequence length="207" mass="22931">MAPKKKKERIIPPNYARQAQLEQEAKERNEAEFAKLSRLDNSGFANRRIPMSRESERYQSPEYVAQYYREMRGPSPEDAVGTALPAFTSRFGGVNQAASSSSMGRTNTGAVARNPSTKAGHIAASNLNFKKEGTAQKAECDAALERANSVIGKTRAGEKRARQESKEVEEEVVQEGTAAQEAGEERQYAQSKRAGKRVMTRWIDDSD</sequence>
<organism evidence="2 3">
    <name type="scientific">Aureobasidium subglaciale (strain EXF-2481)</name>
    <name type="common">Aureobasidium pullulans var. subglaciale</name>
    <dbReference type="NCBI Taxonomy" id="1043005"/>
    <lineage>
        <taxon>Eukaryota</taxon>
        <taxon>Fungi</taxon>
        <taxon>Dikarya</taxon>
        <taxon>Ascomycota</taxon>
        <taxon>Pezizomycotina</taxon>
        <taxon>Dothideomycetes</taxon>
        <taxon>Dothideomycetidae</taxon>
        <taxon>Dothideales</taxon>
        <taxon>Saccotheciaceae</taxon>
        <taxon>Aureobasidium</taxon>
    </lineage>
</organism>
<dbReference type="RefSeq" id="XP_013344877.1">
    <property type="nucleotide sequence ID" value="XM_013489423.1"/>
</dbReference>
<dbReference type="HOGENOM" id="CLU_1326151_0_0_1"/>
<gene>
    <name evidence="2" type="ORF">AUEXF2481DRAFT_28360</name>
</gene>
<accession>A0A074YF07</accession>
<dbReference type="InParanoid" id="A0A074YF07"/>
<dbReference type="OrthoDB" id="10382186at2759"/>
<name>A0A074YF07_AURSE</name>
<protein>
    <submittedName>
        <fullName evidence="2">Uncharacterized protein</fullName>
    </submittedName>
</protein>
<keyword evidence="3" id="KW-1185">Reference proteome</keyword>
<dbReference type="EMBL" id="KL584756">
    <property type="protein sequence ID" value="KEQ96408.1"/>
    <property type="molecule type" value="Genomic_DNA"/>
</dbReference>
<dbReference type="Proteomes" id="UP000030641">
    <property type="component" value="Unassembled WGS sequence"/>
</dbReference>
<proteinExistence type="predicted"/>
<feature type="compositionally biased region" description="Polar residues" evidence="1">
    <location>
        <begin position="96"/>
        <end position="117"/>
    </location>
</feature>
<dbReference type="GeneID" id="25363701"/>
<evidence type="ECO:0000256" key="1">
    <source>
        <dbReference type="SAM" id="MobiDB-lite"/>
    </source>
</evidence>
<feature type="compositionally biased region" description="Basic and acidic residues" evidence="1">
    <location>
        <begin position="23"/>
        <end position="38"/>
    </location>
</feature>
<evidence type="ECO:0000313" key="3">
    <source>
        <dbReference type="Proteomes" id="UP000030641"/>
    </source>
</evidence>
<feature type="region of interest" description="Disordered" evidence="1">
    <location>
        <begin position="1"/>
        <end position="57"/>
    </location>
</feature>
<reference evidence="2 3" key="1">
    <citation type="journal article" date="2014" name="BMC Genomics">
        <title>Genome sequencing of four Aureobasidium pullulans varieties: biotechnological potential, stress tolerance, and description of new species.</title>
        <authorList>
            <person name="Gostin Ar C."/>
            <person name="Ohm R.A."/>
            <person name="Kogej T."/>
            <person name="Sonjak S."/>
            <person name="Turk M."/>
            <person name="Zajc J."/>
            <person name="Zalar P."/>
            <person name="Grube M."/>
            <person name="Sun H."/>
            <person name="Han J."/>
            <person name="Sharma A."/>
            <person name="Chiniquy J."/>
            <person name="Ngan C.Y."/>
            <person name="Lipzen A."/>
            <person name="Barry K."/>
            <person name="Grigoriev I.V."/>
            <person name="Gunde-Cimerman N."/>
        </authorList>
    </citation>
    <scope>NUCLEOTIDE SEQUENCE [LARGE SCALE GENOMIC DNA]</scope>
    <source>
        <strain evidence="2 3">EXF-2481</strain>
    </source>
</reference>
<dbReference type="AlphaFoldDB" id="A0A074YF07"/>